<protein>
    <recommendedName>
        <fullName evidence="10">RNA polymerase sigma-70 factor</fullName>
    </recommendedName>
</protein>
<evidence type="ECO:0000313" key="8">
    <source>
        <dbReference type="EMBL" id="KXO11385.1"/>
    </source>
</evidence>
<gene>
    <name evidence="7" type="ORF">J122_1337</name>
    <name evidence="8" type="ORF">J122_830</name>
</gene>
<dbReference type="Gene3D" id="1.10.1740.10">
    <property type="match status" value="1"/>
</dbReference>
<dbReference type="CDD" id="cd06171">
    <property type="entry name" value="Sigma70_r4"/>
    <property type="match status" value="1"/>
</dbReference>
<dbReference type="Pfam" id="PF08281">
    <property type="entry name" value="Sigma70_r4_2"/>
    <property type="match status" value="1"/>
</dbReference>
<evidence type="ECO:0000259" key="5">
    <source>
        <dbReference type="Pfam" id="PF04542"/>
    </source>
</evidence>
<reference evidence="9" key="1">
    <citation type="submission" date="2015-12" db="EMBL/GenBank/DDBJ databases">
        <authorList>
            <person name="Lima A."/>
            <person name="Farahani Zayas N."/>
            <person name="Castro Da Silva M.A."/>
            <person name="Cabral A."/>
            <person name="Pessatti M.L."/>
        </authorList>
    </citation>
    <scope>NUCLEOTIDE SEQUENCE [LARGE SCALE GENOMIC DNA]</scope>
    <source>
        <strain evidence="9">LAMA 842</strain>
    </source>
</reference>
<evidence type="ECO:0000256" key="2">
    <source>
        <dbReference type="ARBA" id="ARBA00023015"/>
    </source>
</evidence>
<dbReference type="Pfam" id="PF04542">
    <property type="entry name" value="Sigma70_r2"/>
    <property type="match status" value="1"/>
</dbReference>
<evidence type="ECO:0000256" key="3">
    <source>
        <dbReference type="ARBA" id="ARBA00023082"/>
    </source>
</evidence>
<evidence type="ECO:0000313" key="7">
    <source>
        <dbReference type="EMBL" id="KXO10721.1"/>
    </source>
</evidence>
<sequence>MDDTGQNMTVDESEQKELLNLLLAVAQHDREAFRQLYQRVSARMFGLCYKLSGQQDLAEEALQDAFVQIWHNAGEYHGDRGAPLGWMLTIARYRTLDLIRARRPLRSAGDDMLKHLEDGRRGPLETRLQQAGATALTGCLEELSDTQRDTILLSYYRGLTHDELAQAMSSPVGTVKSWIRRGLMALKRCLER</sequence>
<dbReference type="SUPFAM" id="SSF88946">
    <property type="entry name" value="Sigma2 domain of RNA polymerase sigma factors"/>
    <property type="match status" value="1"/>
</dbReference>
<dbReference type="GO" id="GO:0016987">
    <property type="term" value="F:sigma factor activity"/>
    <property type="evidence" value="ECO:0007669"/>
    <property type="project" value="UniProtKB-KW"/>
</dbReference>
<name>A0A137SG16_9GAMM</name>
<dbReference type="GO" id="GO:0006352">
    <property type="term" value="P:DNA-templated transcription initiation"/>
    <property type="evidence" value="ECO:0007669"/>
    <property type="project" value="InterPro"/>
</dbReference>
<dbReference type="PANTHER" id="PTHR43133">
    <property type="entry name" value="RNA POLYMERASE ECF-TYPE SIGMA FACTO"/>
    <property type="match status" value="1"/>
</dbReference>
<dbReference type="PANTHER" id="PTHR43133:SF62">
    <property type="entry name" value="RNA POLYMERASE SIGMA FACTOR SIGZ"/>
    <property type="match status" value="1"/>
</dbReference>
<proteinExistence type="inferred from homology"/>
<evidence type="ECO:0008006" key="10">
    <source>
        <dbReference type="Google" id="ProtNLM"/>
    </source>
</evidence>
<evidence type="ECO:0000256" key="4">
    <source>
        <dbReference type="ARBA" id="ARBA00023163"/>
    </source>
</evidence>
<keyword evidence="4" id="KW-0804">Transcription</keyword>
<feature type="domain" description="RNA polymerase sigma-70 region 2" evidence="5">
    <location>
        <begin position="36"/>
        <end position="103"/>
    </location>
</feature>
<dbReference type="InterPro" id="IPR014284">
    <property type="entry name" value="RNA_pol_sigma-70_dom"/>
</dbReference>
<dbReference type="InterPro" id="IPR007627">
    <property type="entry name" value="RNA_pol_sigma70_r2"/>
</dbReference>
<dbReference type="AlphaFoldDB" id="A0A137SG16"/>
<evidence type="ECO:0000259" key="6">
    <source>
        <dbReference type="Pfam" id="PF08281"/>
    </source>
</evidence>
<dbReference type="InterPro" id="IPR039425">
    <property type="entry name" value="RNA_pol_sigma-70-like"/>
</dbReference>
<dbReference type="EMBL" id="LOCO01000003">
    <property type="protein sequence ID" value="KXO11385.1"/>
    <property type="molecule type" value="Genomic_DNA"/>
</dbReference>
<dbReference type="GO" id="GO:0003677">
    <property type="term" value="F:DNA binding"/>
    <property type="evidence" value="ECO:0007669"/>
    <property type="project" value="InterPro"/>
</dbReference>
<organism evidence="8 9">
    <name type="scientific">Marinobacter excellens LAMA 842</name>
    <dbReference type="NCBI Taxonomy" id="1306954"/>
    <lineage>
        <taxon>Bacteria</taxon>
        <taxon>Pseudomonadati</taxon>
        <taxon>Pseudomonadota</taxon>
        <taxon>Gammaproteobacteria</taxon>
        <taxon>Pseudomonadales</taxon>
        <taxon>Marinobacteraceae</taxon>
        <taxon>Marinobacter</taxon>
    </lineage>
</organism>
<feature type="domain" description="RNA polymerase sigma factor 70 region 4 type 2" evidence="6">
    <location>
        <begin position="135"/>
        <end position="186"/>
    </location>
</feature>
<dbReference type="EMBL" id="LOCO01000005">
    <property type="protein sequence ID" value="KXO10721.1"/>
    <property type="molecule type" value="Genomic_DNA"/>
</dbReference>
<evidence type="ECO:0000313" key="9">
    <source>
        <dbReference type="Proteomes" id="UP000070282"/>
    </source>
</evidence>
<dbReference type="SUPFAM" id="SSF88659">
    <property type="entry name" value="Sigma3 and sigma4 domains of RNA polymerase sigma factors"/>
    <property type="match status" value="1"/>
</dbReference>
<comment type="caution">
    <text evidence="8">The sequence shown here is derived from an EMBL/GenBank/DDBJ whole genome shotgun (WGS) entry which is preliminary data.</text>
</comment>
<keyword evidence="9" id="KW-1185">Reference proteome</keyword>
<dbReference type="InterPro" id="IPR013325">
    <property type="entry name" value="RNA_pol_sigma_r2"/>
</dbReference>
<comment type="similarity">
    <text evidence="1">Belongs to the sigma-70 factor family. ECF subfamily.</text>
</comment>
<dbReference type="InterPro" id="IPR013249">
    <property type="entry name" value="RNA_pol_sigma70_r4_t2"/>
</dbReference>
<keyword evidence="2" id="KW-0805">Transcription regulation</keyword>
<reference evidence="8" key="2">
    <citation type="submission" date="2015-12" db="EMBL/GenBank/DDBJ databases">
        <authorList>
            <person name="Shamseldin A."/>
            <person name="Moawad H."/>
            <person name="Abd El-Rahim W.M."/>
            <person name="Sadowsky M.J."/>
        </authorList>
    </citation>
    <scope>NUCLEOTIDE SEQUENCE [LARGE SCALE GENOMIC DNA]</scope>
    <source>
        <strain evidence="8">LAMA 842</strain>
    </source>
</reference>
<dbReference type="InterPro" id="IPR013324">
    <property type="entry name" value="RNA_pol_sigma_r3/r4-like"/>
</dbReference>
<dbReference type="PATRIC" id="fig|1306954.6.peg.2382"/>
<accession>A0A137SG16</accession>
<dbReference type="Proteomes" id="UP000070282">
    <property type="component" value="Unassembled WGS sequence"/>
</dbReference>
<keyword evidence="3" id="KW-0731">Sigma factor</keyword>
<evidence type="ECO:0000256" key="1">
    <source>
        <dbReference type="ARBA" id="ARBA00010641"/>
    </source>
</evidence>
<dbReference type="InterPro" id="IPR036388">
    <property type="entry name" value="WH-like_DNA-bd_sf"/>
</dbReference>
<dbReference type="NCBIfam" id="TIGR02937">
    <property type="entry name" value="sigma70-ECF"/>
    <property type="match status" value="1"/>
</dbReference>
<dbReference type="Gene3D" id="1.10.10.10">
    <property type="entry name" value="Winged helix-like DNA-binding domain superfamily/Winged helix DNA-binding domain"/>
    <property type="match status" value="1"/>
</dbReference>